<protein>
    <submittedName>
        <fullName evidence="3">Rubredoxin-like domain-containing protein</fullName>
    </submittedName>
</protein>
<evidence type="ECO:0000256" key="1">
    <source>
        <dbReference type="SAM" id="MobiDB-lite"/>
    </source>
</evidence>
<dbReference type="STRING" id="1561998.A0A1I7TEK1"/>
<feature type="compositionally biased region" description="Basic and acidic residues" evidence="1">
    <location>
        <begin position="64"/>
        <end position="74"/>
    </location>
</feature>
<evidence type="ECO:0000313" key="2">
    <source>
        <dbReference type="Proteomes" id="UP000095282"/>
    </source>
</evidence>
<organism evidence="2 3">
    <name type="scientific">Caenorhabditis tropicalis</name>
    <dbReference type="NCBI Taxonomy" id="1561998"/>
    <lineage>
        <taxon>Eukaryota</taxon>
        <taxon>Metazoa</taxon>
        <taxon>Ecdysozoa</taxon>
        <taxon>Nematoda</taxon>
        <taxon>Chromadorea</taxon>
        <taxon>Rhabditida</taxon>
        <taxon>Rhabditina</taxon>
        <taxon>Rhabditomorpha</taxon>
        <taxon>Rhabditoidea</taxon>
        <taxon>Rhabditidae</taxon>
        <taxon>Peloderinae</taxon>
        <taxon>Caenorhabditis</taxon>
    </lineage>
</organism>
<reference evidence="3" key="1">
    <citation type="submission" date="2016-11" db="UniProtKB">
        <authorList>
            <consortium name="WormBaseParasite"/>
        </authorList>
    </citation>
    <scope>IDENTIFICATION</scope>
</reference>
<keyword evidence="2" id="KW-1185">Reference proteome</keyword>
<dbReference type="WBParaSite" id="Csp11.Scaffold593.g5170.t1">
    <property type="protein sequence ID" value="Csp11.Scaffold593.g5170.t1"/>
    <property type="gene ID" value="Csp11.Scaffold593.g5170"/>
</dbReference>
<accession>A0A1I7TEK1</accession>
<evidence type="ECO:0000313" key="3">
    <source>
        <dbReference type="WBParaSite" id="Csp11.Scaffold593.g5170.t1"/>
    </source>
</evidence>
<name>A0A1I7TEK1_9PELO</name>
<dbReference type="eggNOG" id="ENOG502R1YI">
    <property type="taxonomic scope" value="Eukaryota"/>
</dbReference>
<sequence length="292" mass="33529">MSANDGEELSQSLSTSQPYSIGQLARIEVEQPARKMRLMFGKRQVVFIRSDGLRSRIIRQNKNNQEDPKNTAQKEDDESQTLDQVINDVIKSQTRETVSSNMAKLEPTSAIDSSSDLISTLSTTKDVSQKPTTEILNPKTSHDFEIHNRIYHPPKRFHGESTMVSHKKRWTYQTACDINAEERSDDNQMYYVANPLFPMPRGRRSEISTATRMNYASQRIDNRKFRGQIEARNQIANSANERVTCEKCGMSYFYESKLMQERISYLPPINEEDLPTVLFDCPVCKIKTKVTS</sequence>
<feature type="region of interest" description="Disordered" evidence="1">
    <location>
        <begin position="60"/>
        <end position="80"/>
    </location>
</feature>
<proteinExistence type="predicted"/>
<dbReference type="Proteomes" id="UP000095282">
    <property type="component" value="Unplaced"/>
</dbReference>
<dbReference type="AlphaFoldDB" id="A0A1I7TEK1"/>